<dbReference type="Gene3D" id="2.40.70.10">
    <property type="entry name" value="Acid Proteases"/>
    <property type="match status" value="1"/>
</dbReference>
<dbReference type="PANTHER" id="PTHR33067:SF9">
    <property type="entry name" value="RNA-DIRECTED DNA POLYMERASE"/>
    <property type="match status" value="1"/>
</dbReference>
<dbReference type="Pfam" id="PF03732">
    <property type="entry name" value="Retrotrans_gag"/>
    <property type="match status" value="1"/>
</dbReference>
<evidence type="ECO:0000259" key="1">
    <source>
        <dbReference type="Pfam" id="PF03732"/>
    </source>
</evidence>
<dbReference type="PANTHER" id="PTHR33067">
    <property type="entry name" value="RNA-DIRECTED DNA POLYMERASE-RELATED"/>
    <property type="match status" value="1"/>
</dbReference>
<proteinExistence type="predicted"/>
<evidence type="ECO:0000313" key="2">
    <source>
        <dbReference type="EMBL" id="GEU45077.1"/>
    </source>
</evidence>
<reference evidence="2" key="1">
    <citation type="journal article" date="2019" name="Sci. Rep.">
        <title>Draft genome of Tanacetum cinerariifolium, the natural source of mosquito coil.</title>
        <authorList>
            <person name="Yamashiro T."/>
            <person name="Shiraishi A."/>
            <person name="Satake H."/>
            <person name="Nakayama K."/>
        </authorList>
    </citation>
    <scope>NUCLEOTIDE SEQUENCE</scope>
</reference>
<dbReference type="InterPro" id="IPR021109">
    <property type="entry name" value="Peptidase_aspartic_dom_sf"/>
</dbReference>
<dbReference type="InterPro" id="IPR005162">
    <property type="entry name" value="Retrotrans_gag_dom"/>
</dbReference>
<dbReference type="EMBL" id="BKCJ010001934">
    <property type="protein sequence ID" value="GEU45077.1"/>
    <property type="molecule type" value="Genomic_DNA"/>
</dbReference>
<protein>
    <recommendedName>
        <fullName evidence="1">Retrotransposon gag domain-containing protein</fullName>
    </recommendedName>
</protein>
<gene>
    <name evidence="2" type="ORF">Tci_017055</name>
</gene>
<dbReference type="AlphaFoldDB" id="A0A6L2K8P1"/>
<organism evidence="2">
    <name type="scientific">Tanacetum cinerariifolium</name>
    <name type="common">Dalmatian daisy</name>
    <name type="synonym">Chrysanthemum cinerariifolium</name>
    <dbReference type="NCBI Taxonomy" id="118510"/>
    <lineage>
        <taxon>Eukaryota</taxon>
        <taxon>Viridiplantae</taxon>
        <taxon>Streptophyta</taxon>
        <taxon>Embryophyta</taxon>
        <taxon>Tracheophyta</taxon>
        <taxon>Spermatophyta</taxon>
        <taxon>Magnoliopsida</taxon>
        <taxon>eudicotyledons</taxon>
        <taxon>Gunneridae</taxon>
        <taxon>Pentapetalae</taxon>
        <taxon>asterids</taxon>
        <taxon>campanulids</taxon>
        <taxon>Asterales</taxon>
        <taxon>Asteraceae</taxon>
        <taxon>Asteroideae</taxon>
        <taxon>Anthemideae</taxon>
        <taxon>Anthemidinae</taxon>
        <taxon>Tanacetum</taxon>
    </lineage>
</organism>
<comment type="caution">
    <text evidence="2">The sequence shown here is derived from an EMBL/GenBank/DDBJ whole genome shotgun (WGS) entry which is preliminary data.</text>
</comment>
<feature type="domain" description="Retrotransposon gag" evidence="1">
    <location>
        <begin position="72"/>
        <end position="124"/>
    </location>
</feature>
<accession>A0A6L2K8P1</accession>
<sequence>MEVIPDKEEVAIDAIPLAVKSSRIVDWKIHKEGKKSYYQIIRADGKSQMYMFFSQMLKRFDMEDLEDLYKLDGLKTKFLNKYCPPACTAKKIKEINNFQQEHDEKLYQAWERFKELLMKCHQHYLIEMQENHTLMYESRQMTIPFLNHFNGYYCEEKKGSYGPKFSKAYFEASQSIHKKEKEPGSFTLPCFINNVCFDNALIDLGASVSVMPLLTYLNIGLGELAHTKLTIELAYKIVKYPKGIAENLLVRIEARLMGETLVLNRSLDPFFEDYIELNDLNEPIELRRNQGNDLIPTIKESEDKMEYEGNNVVETLMNVPIFVGTFSVVMDFAVLKNVDAYRDEGMGDIIVGKPFLREVRIKASRFEGTITLYKVDKIVTYQMVRSQPRFKRHTNEQCNKIPPFLKVSNEDMKNGILHPYQKLKGFYKGVLNLGPNYI</sequence>
<name>A0A6L2K8P1_TANCI</name>